<organism evidence="1 2">
    <name type="scientific">Photobacterium lutimaris</name>
    <dbReference type="NCBI Taxonomy" id="388278"/>
    <lineage>
        <taxon>Bacteria</taxon>
        <taxon>Pseudomonadati</taxon>
        <taxon>Pseudomonadota</taxon>
        <taxon>Gammaproteobacteria</taxon>
        <taxon>Vibrionales</taxon>
        <taxon>Vibrionaceae</taxon>
        <taxon>Photobacterium</taxon>
    </lineage>
</organism>
<dbReference type="EMBL" id="PYMH01000012">
    <property type="protein sequence ID" value="PSU31883.1"/>
    <property type="molecule type" value="Genomic_DNA"/>
</dbReference>
<dbReference type="Proteomes" id="UP000241222">
    <property type="component" value="Unassembled WGS sequence"/>
</dbReference>
<protein>
    <submittedName>
        <fullName evidence="1">Uncharacterized protein</fullName>
    </submittedName>
</protein>
<keyword evidence="2" id="KW-1185">Reference proteome</keyword>
<name>A0A2T3IU50_9GAMM</name>
<evidence type="ECO:0000313" key="1">
    <source>
        <dbReference type="EMBL" id="PSU31883.1"/>
    </source>
</evidence>
<gene>
    <name evidence="1" type="ORF">C9I99_20495</name>
</gene>
<accession>A0A2T3IU50</accession>
<sequence length="80" mass="9162">MTTESVNRSRKIKLSFGHLTAKTNRSGQKTKKTPTLLGLFFTTDKVYRLPGFDENQIKKNTNKPSRNPALCCNFWTPKTK</sequence>
<comment type="caution">
    <text evidence="1">The sequence shown here is derived from an EMBL/GenBank/DDBJ whole genome shotgun (WGS) entry which is preliminary data.</text>
</comment>
<dbReference type="AlphaFoldDB" id="A0A2T3IU50"/>
<proteinExistence type="predicted"/>
<reference evidence="1 2" key="1">
    <citation type="submission" date="2018-03" db="EMBL/GenBank/DDBJ databases">
        <title>Whole genome sequencing of Histamine producing bacteria.</title>
        <authorList>
            <person name="Butler K."/>
        </authorList>
    </citation>
    <scope>NUCLEOTIDE SEQUENCE [LARGE SCALE GENOMIC DNA]</scope>
    <source>
        <strain evidence="1 2">JCM 13586</strain>
    </source>
</reference>
<evidence type="ECO:0000313" key="2">
    <source>
        <dbReference type="Proteomes" id="UP000241222"/>
    </source>
</evidence>